<keyword evidence="5 8" id="KW-1133">Transmembrane helix</keyword>
<dbReference type="PANTHER" id="PTHR43731">
    <property type="entry name" value="RHOMBOID PROTEASE"/>
    <property type="match status" value="1"/>
</dbReference>
<proteinExistence type="inferred from homology"/>
<dbReference type="SUPFAM" id="SSF144091">
    <property type="entry name" value="Rhomboid-like"/>
    <property type="match status" value="1"/>
</dbReference>
<dbReference type="InterPro" id="IPR050925">
    <property type="entry name" value="Rhomboid_protease_S54"/>
</dbReference>
<keyword evidence="3 8" id="KW-0812">Transmembrane</keyword>
<evidence type="ECO:0000256" key="6">
    <source>
        <dbReference type="ARBA" id="ARBA00023136"/>
    </source>
</evidence>
<dbReference type="GO" id="GO:0006465">
    <property type="term" value="P:signal peptide processing"/>
    <property type="evidence" value="ECO:0007669"/>
    <property type="project" value="TreeGrafter"/>
</dbReference>
<evidence type="ECO:0000313" key="11">
    <source>
        <dbReference type="Proteomes" id="UP000517252"/>
    </source>
</evidence>
<feature type="transmembrane region" description="Helical" evidence="8">
    <location>
        <begin position="458"/>
        <end position="477"/>
    </location>
</feature>
<dbReference type="PANTHER" id="PTHR43731:SF14">
    <property type="entry name" value="PRESENILIN-ASSOCIATED RHOMBOID-LIKE PROTEIN, MITOCHONDRIAL"/>
    <property type="match status" value="1"/>
</dbReference>
<dbReference type="EMBL" id="BLZH01000003">
    <property type="protein sequence ID" value="GFP53882.1"/>
    <property type="molecule type" value="Genomic_DNA"/>
</dbReference>
<dbReference type="Gene3D" id="1.20.1540.10">
    <property type="entry name" value="Rhomboid-like"/>
    <property type="match status" value="1"/>
</dbReference>
<dbReference type="InterPro" id="IPR035952">
    <property type="entry name" value="Rhomboid-like_sf"/>
</dbReference>
<protein>
    <submittedName>
        <fullName evidence="10">Rhomboid protein 1, mitochondrial</fullName>
    </submittedName>
</protein>
<evidence type="ECO:0000259" key="9">
    <source>
        <dbReference type="Pfam" id="PF01694"/>
    </source>
</evidence>
<evidence type="ECO:0000256" key="8">
    <source>
        <dbReference type="SAM" id="Phobius"/>
    </source>
</evidence>
<name>A0A6V8QNY9_TRIAP</name>
<keyword evidence="7" id="KW-0175">Coiled coil</keyword>
<feature type="transmembrane region" description="Helical" evidence="8">
    <location>
        <begin position="517"/>
        <end position="537"/>
    </location>
</feature>
<dbReference type="GO" id="GO:0004252">
    <property type="term" value="F:serine-type endopeptidase activity"/>
    <property type="evidence" value="ECO:0007669"/>
    <property type="project" value="InterPro"/>
</dbReference>
<keyword evidence="4" id="KW-0378">Hydrolase</keyword>
<dbReference type="Proteomes" id="UP000517252">
    <property type="component" value="Unassembled WGS sequence"/>
</dbReference>
<accession>A0A6V8QNY9</accession>
<evidence type="ECO:0000256" key="5">
    <source>
        <dbReference type="ARBA" id="ARBA00022989"/>
    </source>
</evidence>
<organism evidence="10 11">
    <name type="scientific">Trichoderma asperellum</name>
    <name type="common">Filamentous fungus</name>
    <dbReference type="NCBI Taxonomy" id="101201"/>
    <lineage>
        <taxon>Eukaryota</taxon>
        <taxon>Fungi</taxon>
        <taxon>Dikarya</taxon>
        <taxon>Ascomycota</taxon>
        <taxon>Pezizomycotina</taxon>
        <taxon>Sordariomycetes</taxon>
        <taxon>Hypocreomycetidae</taxon>
        <taxon>Hypocreales</taxon>
        <taxon>Hypocreaceae</taxon>
        <taxon>Trichoderma</taxon>
    </lineage>
</organism>
<comment type="similarity">
    <text evidence="2">Belongs to the peptidase S54 family.</text>
</comment>
<evidence type="ECO:0000256" key="1">
    <source>
        <dbReference type="ARBA" id="ARBA00004141"/>
    </source>
</evidence>
<evidence type="ECO:0000256" key="7">
    <source>
        <dbReference type="SAM" id="Coils"/>
    </source>
</evidence>
<evidence type="ECO:0000313" key="10">
    <source>
        <dbReference type="EMBL" id="GFP53882.1"/>
    </source>
</evidence>
<feature type="coiled-coil region" evidence="7">
    <location>
        <begin position="213"/>
        <end position="301"/>
    </location>
</feature>
<dbReference type="GO" id="GO:0016020">
    <property type="term" value="C:membrane"/>
    <property type="evidence" value="ECO:0007669"/>
    <property type="project" value="UniProtKB-SubCell"/>
</dbReference>
<sequence>MVGNHSDISLKTLQFGTTTQTGAIVGLFGISGAQLAHLNKEKTIAKKTFSPPSQHEWAQLLERFLVAAEGCGEGHFETGWGVLDLDLDSEEWRGYDSFTMDVVLRFTDSRERGVEADRMGGIEGIIRDYEELPKGYRDQAGLAFSGRDLSEAEVDKIFGTGIGGKRANHLLRILHGRRVSGTLEDPAFAIHTAQFTEEEIARALAYLRKTVPVEEIRNAGLRAEDELEQMEQEMERAAEKKAKVNKGEAKEEEEGAAEVYTPDPIYGRSKIDEMRARNKAREKAREKALEEERKAKEAVEGVSGPLAKRDAQVREITNPKVAEYYKAAQSDMEAPPELKPWERILPSATVVALVLGFFAAVAMVYEEPAPRYRLFQEVSTAHATVGALIAINALVYLGWRVPPLWRLFNKYMIFVVATVRPVTLFTAAFSHTKLSHLLVNMVPLWFVGTCLHDEIGRADFLALYLGCGSVGFLGSLITYTLRGWLTVTSLGASGATLGLCSAYFWEHRTDGFKIFGLPQDGVHGIVFLALITAVQLAGLGKTVKLKVDIASHIAGIVAGILGIELLNRTERRKTPVEGDKTVIDILSGETKTHGVAGETK</sequence>
<dbReference type="AlphaFoldDB" id="A0A6V8QNY9"/>
<feature type="transmembrane region" description="Helical" evidence="8">
    <location>
        <begin position="380"/>
        <end position="399"/>
    </location>
</feature>
<dbReference type="Pfam" id="PF01694">
    <property type="entry name" value="Rhomboid"/>
    <property type="match status" value="1"/>
</dbReference>
<comment type="caution">
    <text evidence="10">The sequence shown here is derived from an EMBL/GenBank/DDBJ whole genome shotgun (WGS) entry which is preliminary data.</text>
</comment>
<feature type="domain" description="Peptidase S54 rhomboid" evidence="9">
    <location>
        <begin position="423"/>
        <end position="561"/>
    </location>
</feature>
<feature type="transmembrane region" description="Helical" evidence="8">
    <location>
        <begin position="411"/>
        <end position="428"/>
    </location>
</feature>
<dbReference type="InterPro" id="IPR022764">
    <property type="entry name" value="Peptidase_S54_rhomboid_dom"/>
</dbReference>
<gene>
    <name evidence="10" type="ORF">TASIC1_0003026000</name>
</gene>
<feature type="transmembrane region" description="Helical" evidence="8">
    <location>
        <begin position="483"/>
        <end position="505"/>
    </location>
</feature>
<dbReference type="OrthoDB" id="10260614at2759"/>
<keyword evidence="6 8" id="KW-0472">Membrane</keyword>
<feature type="transmembrane region" description="Helical" evidence="8">
    <location>
        <begin position="344"/>
        <end position="365"/>
    </location>
</feature>
<evidence type="ECO:0000256" key="4">
    <source>
        <dbReference type="ARBA" id="ARBA00022801"/>
    </source>
</evidence>
<evidence type="ECO:0000256" key="3">
    <source>
        <dbReference type="ARBA" id="ARBA00022692"/>
    </source>
</evidence>
<evidence type="ECO:0000256" key="2">
    <source>
        <dbReference type="ARBA" id="ARBA00009045"/>
    </source>
</evidence>
<reference evidence="10 11" key="1">
    <citation type="submission" date="2020-07" db="EMBL/GenBank/DDBJ databases">
        <title>Trichoderma asperellum IC-1 whole genome shotgun sequence.</title>
        <authorList>
            <person name="Kanamasa S."/>
            <person name="Takahashi H."/>
        </authorList>
    </citation>
    <scope>NUCLEOTIDE SEQUENCE [LARGE SCALE GENOMIC DNA]</scope>
    <source>
        <strain evidence="10 11">IC-1</strain>
    </source>
</reference>
<comment type="subcellular location">
    <subcellularLocation>
        <location evidence="1">Membrane</location>
        <topology evidence="1">Multi-pass membrane protein</topology>
    </subcellularLocation>
</comment>